<protein>
    <submittedName>
        <fullName evidence="1">Uncharacterized protein</fullName>
    </submittedName>
</protein>
<keyword evidence="1" id="KW-0614">Plasmid</keyword>
<dbReference type="AlphaFoldDB" id="A0A192A8A4"/>
<accession>A0A192A8A4</accession>
<evidence type="ECO:0000313" key="2">
    <source>
        <dbReference type="Proteomes" id="UP000078572"/>
    </source>
</evidence>
<reference evidence="2" key="1">
    <citation type="submission" date="2016-06" db="EMBL/GenBank/DDBJ databases">
        <authorList>
            <person name="Xu Y."/>
            <person name="Nagy A."/>
            <person name="Yan X."/>
            <person name="Kim S.W."/>
            <person name="Haley B."/>
            <person name="Liu N.T."/>
            <person name="Nou X."/>
        </authorList>
    </citation>
    <scope>NUCLEOTIDE SEQUENCE [LARGE SCALE GENOMIC DNA]</scope>
    <source>
        <strain evidence="2">ATCC 49129</strain>
        <plasmid evidence="2">pri-2</plasmid>
    </source>
</reference>
<evidence type="ECO:0000313" key="1">
    <source>
        <dbReference type="EMBL" id="ANJ76588.1"/>
    </source>
</evidence>
<name>A0A192A8A4_9RALS</name>
<dbReference type="OrthoDB" id="8586582at2"/>
<geneLocation type="plasmid" evidence="2">
    <name>pri-2</name>
</geneLocation>
<gene>
    <name evidence="1" type="ORF">A9Y76_28670</name>
</gene>
<sequence length="242" mass="27889">MRPTTFLVIRYKTLLMQRLLDSVRHGYCHYTAAQVPAEKALAFCQKFAERYEVALNRDQRAYRKRLGKGNARLILADLAKNGTLHWFLLVSDGDHPARQMEPLRDALESSTRIRVDDYELLRLPRDRNHGGGVRLTWRMTNQRFDTWRAAVRQLARSPRAEQEVQAVIQSLFKTPGFGATRVQVGKLVATLAREWERAGRDPTALILPAALPYVRRVADDDYTVIDWFKDQEEMKHGQSEAA</sequence>
<proteinExistence type="predicted"/>
<dbReference type="EMBL" id="CP016025">
    <property type="protein sequence ID" value="ANJ76588.1"/>
    <property type="molecule type" value="Genomic_DNA"/>
</dbReference>
<organism evidence="1 2">
    <name type="scientific">Ralstonia insidiosa</name>
    <dbReference type="NCBI Taxonomy" id="190721"/>
    <lineage>
        <taxon>Bacteria</taxon>
        <taxon>Pseudomonadati</taxon>
        <taxon>Pseudomonadota</taxon>
        <taxon>Betaproteobacteria</taxon>
        <taxon>Burkholderiales</taxon>
        <taxon>Burkholderiaceae</taxon>
        <taxon>Ralstonia</taxon>
    </lineage>
</organism>
<dbReference type="Proteomes" id="UP000078572">
    <property type="component" value="Plasmid pRI-2"/>
</dbReference>
<keyword evidence="2" id="KW-1185">Reference proteome</keyword>